<proteinExistence type="inferred from homology"/>
<evidence type="ECO:0000256" key="5">
    <source>
        <dbReference type="ARBA" id="ARBA00022857"/>
    </source>
</evidence>
<dbReference type="NCBIfam" id="TIGR00227">
    <property type="entry name" value="ribD_Cterm"/>
    <property type="match status" value="1"/>
</dbReference>
<dbReference type="InterPro" id="IPR002734">
    <property type="entry name" value="RibDG_C"/>
</dbReference>
<evidence type="ECO:0000256" key="3">
    <source>
        <dbReference type="ARBA" id="ARBA00011738"/>
    </source>
</evidence>
<comment type="subunit">
    <text evidence="3">Homodimer.</text>
</comment>
<dbReference type="InterPro" id="IPR050765">
    <property type="entry name" value="Riboflavin_Biosynth_HTPR"/>
</dbReference>
<evidence type="ECO:0000256" key="6">
    <source>
        <dbReference type="ARBA" id="ARBA00023002"/>
    </source>
</evidence>
<dbReference type="PANTHER" id="PTHR38011">
    <property type="entry name" value="DIHYDROFOLATE REDUCTASE FAMILY PROTEIN (AFU_ORTHOLOGUE AFUA_8G06820)"/>
    <property type="match status" value="1"/>
</dbReference>
<dbReference type="InterPro" id="IPR006401">
    <property type="entry name" value="Rib_reduct_arc"/>
</dbReference>
<dbReference type="GO" id="GO:0050661">
    <property type="term" value="F:NADP binding"/>
    <property type="evidence" value="ECO:0007669"/>
    <property type="project" value="InterPro"/>
</dbReference>
<evidence type="ECO:0000256" key="4">
    <source>
        <dbReference type="ARBA" id="ARBA00022619"/>
    </source>
</evidence>
<feature type="domain" description="Bacterial bifunctional deaminase-reductase C-terminal" evidence="10">
    <location>
        <begin position="3"/>
        <end position="218"/>
    </location>
</feature>
<keyword evidence="4" id="KW-0686">Riboflavin biosynthesis</keyword>
<evidence type="ECO:0000256" key="8">
    <source>
        <dbReference type="ARBA" id="ARBA00049020"/>
    </source>
</evidence>
<dbReference type="NCBIfam" id="TIGR01508">
    <property type="entry name" value="rib_reduct_arch"/>
    <property type="match status" value="1"/>
</dbReference>
<gene>
    <name evidence="11" type="ORF">F1737_03710</name>
</gene>
<dbReference type="GeneID" id="85229245"/>
<comment type="pathway">
    <text evidence="1">Cofactor biosynthesis; riboflavin biosynthesis.</text>
</comment>
<dbReference type="EC" id="1.1.1.302" evidence="9"/>
<evidence type="ECO:0000256" key="7">
    <source>
        <dbReference type="ARBA" id="ARBA00047550"/>
    </source>
</evidence>
<keyword evidence="12" id="KW-1185">Reference proteome</keyword>
<keyword evidence="5" id="KW-0521">NADP</keyword>
<comment type="catalytic activity">
    <reaction evidence="8">
        <text>2,5-diamino-6-(1-D-ribitylamino)pyrimidin-4(3H)-one 5'-phosphate + NADP(+) = 2,5-diamino-6-(1-D-ribosylamino)pyrimidin-4(3H)-one 5'-phosphate + NADPH + H(+)</text>
        <dbReference type="Rhea" id="RHEA:27278"/>
        <dbReference type="ChEBI" id="CHEBI:15378"/>
        <dbReference type="ChEBI" id="CHEBI:57783"/>
        <dbReference type="ChEBI" id="CHEBI:58349"/>
        <dbReference type="ChEBI" id="CHEBI:58890"/>
        <dbReference type="ChEBI" id="CHEBI:59545"/>
        <dbReference type="EC" id="1.1.1.302"/>
    </reaction>
</comment>
<comment type="catalytic activity">
    <reaction evidence="7">
        <text>2,5-diamino-6-(1-D-ribitylamino)pyrimidin-4(3H)-one 5'-phosphate + NAD(+) = 2,5-diamino-6-(1-D-ribosylamino)pyrimidin-4(3H)-one 5'-phosphate + NADH + H(+)</text>
        <dbReference type="Rhea" id="RHEA:27274"/>
        <dbReference type="ChEBI" id="CHEBI:15378"/>
        <dbReference type="ChEBI" id="CHEBI:57540"/>
        <dbReference type="ChEBI" id="CHEBI:57945"/>
        <dbReference type="ChEBI" id="CHEBI:58890"/>
        <dbReference type="ChEBI" id="CHEBI:59545"/>
        <dbReference type="EC" id="1.1.1.302"/>
    </reaction>
</comment>
<protein>
    <recommendedName>
        <fullName evidence="9">2,5-diamino-6-(ribosylamino)-4(3H)-pyrimidinone 5'-phosphate reductase</fullName>
        <ecNumber evidence="9">1.1.1.302</ecNumber>
    </recommendedName>
</protein>
<reference evidence="11 12" key="1">
    <citation type="submission" date="2019-09" db="EMBL/GenBank/DDBJ databases">
        <title>The complete genome of Methanoplanus sp. FWC-SCC4.</title>
        <authorList>
            <person name="Chen S.-C."/>
            <person name="Zhou Y.-Z."/>
            <person name="Lai M.-C."/>
        </authorList>
    </citation>
    <scope>NUCLEOTIDE SEQUENCE [LARGE SCALE GENOMIC DNA]</scope>
    <source>
        <strain evidence="11 12">FWC-SCC4</strain>
    </source>
</reference>
<evidence type="ECO:0000313" key="11">
    <source>
        <dbReference type="EMBL" id="WOF15865.1"/>
    </source>
</evidence>
<name>A0AA97FAL1_9EURY</name>
<dbReference type="PANTHER" id="PTHR38011:SF7">
    <property type="entry name" value="2,5-DIAMINO-6-RIBOSYLAMINO-4(3H)-PYRIMIDINONE 5'-PHOSPHATE REDUCTASE"/>
    <property type="match status" value="1"/>
</dbReference>
<organism evidence="11 12">
    <name type="scientific">Methanochimaera problematica</name>
    <dbReference type="NCBI Taxonomy" id="2609417"/>
    <lineage>
        <taxon>Archaea</taxon>
        <taxon>Methanobacteriati</taxon>
        <taxon>Methanobacteriota</taxon>
        <taxon>Stenosarchaea group</taxon>
        <taxon>Methanomicrobia</taxon>
        <taxon>Methanomicrobiales</taxon>
        <taxon>Methanomicrobiaceae</taxon>
        <taxon>Methanochimaera</taxon>
    </lineage>
</organism>
<evidence type="ECO:0000256" key="1">
    <source>
        <dbReference type="ARBA" id="ARBA00005104"/>
    </source>
</evidence>
<evidence type="ECO:0000256" key="9">
    <source>
        <dbReference type="NCBIfam" id="TIGR01508"/>
    </source>
</evidence>
<evidence type="ECO:0000259" key="10">
    <source>
        <dbReference type="Pfam" id="PF01872"/>
    </source>
</evidence>
<dbReference type="EMBL" id="CP043875">
    <property type="protein sequence ID" value="WOF15865.1"/>
    <property type="molecule type" value="Genomic_DNA"/>
</dbReference>
<dbReference type="InterPro" id="IPR011549">
    <property type="entry name" value="RibD_C"/>
</dbReference>
<evidence type="ECO:0000313" key="12">
    <source>
        <dbReference type="Proteomes" id="UP001301797"/>
    </source>
</evidence>
<sequence length="226" mass="24957">MRPFIFVNLAMSADGKISTVQRRQVKISGKKDFERVDIIKADSDAIIVGIGTVLADNPSLTVKSSELKSKRIKNGKEENPIRVVIDSKARTPADSDILHKGDGQRIIAVSKKAEQEKIELLNEYADIVVTGEDKVDLSALMEALYEYGVRKIMVEGGGSLIESLFKENLVDEIYTCVGNVIIGGKNAPTPADGEGFLKEEDFPNLKLLDIEKIDEGILIRWKVVRD</sequence>
<dbReference type="Proteomes" id="UP001301797">
    <property type="component" value="Chromosome"/>
</dbReference>
<dbReference type="RefSeq" id="WP_317137437.1">
    <property type="nucleotide sequence ID" value="NZ_CP043875.1"/>
</dbReference>
<accession>A0AA97FAL1</accession>
<comment type="similarity">
    <text evidence="2">Belongs to the HTP reductase family.</text>
</comment>
<dbReference type="Gene3D" id="3.40.430.10">
    <property type="entry name" value="Dihydrofolate Reductase, subunit A"/>
    <property type="match status" value="1"/>
</dbReference>
<keyword evidence="6 11" id="KW-0560">Oxidoreductase</keyword>
<dbReference type="AlphaFoldDB" id="A0AA97FAL1"/>
<dbReference type="SUPFAM" id="SSF53597">
    <property type="entry name" value="Dihydrofolate reductase-like"/>
    <property type="match status" value="1"/>
</dbReference>
<dbReference type="GO" id="GO:0008703">
    <property type="term" value="F:5-amino-6-(5-phosphoribosylamino)uracil reductase activity"/>
    <property type="evidence" value="ECO:0007669"/>
    <property type="project" value="InterPro"/>
</dbReference>
<dbReference type="GO" id="GO:0009231">
    <property type="term" value="P:riboflavin biosynthetic process"/>
    <property type="evidence" value="ECO:0007669"/>
    <property type="project" value="UniProtKB-KW"/>
</dbReference>
<dbReference type="InterPro" id="IPR024072">
    <property type="entry name" value="DHFR-like_dom_sf"/>
</dbReference>
<dbReference type="KEGG" id="mefw:F1737_03710"/>
<evidence type="ECO:0000256" key="2">
    <source>
        <dbReference type="ARBA" id="ARBA00009723"/>
    </source>
</evidence>
<dbReference type="Pfam" id="PF01872">
    <property type="entry name" value="RibD_C"/>
    <property type="match status" value="1"/>
</dbReference>